<reference evidence="5 6" key="1">
    <citation type="journal article" date="2015" name="Antonie Van Leeuwenhoek">
        <title>Oceanobacillus bengalensis sp. nov., a bacterium isolated from seawater of the Bay of Bengal.</title>
        <authorList>
            <person name="Yongchang O."/>
            <person name="Xiang W."/>
            <person name="Wang G."/>
        </authorList>
    </citation>
    <scope>NUCLEOTIDE SEQUENCE [LARGE SCALE GENOMIC DNA]</scope>
    <source>
        <strain evidence="5 6">MCCC 1K00260</strain>
    </source>
</reference>
<evidence type="ECO:0000313" key="5">
    <source>
        <dbReference type="EMBL" id="RKQ11950.1"/>
    </source>
</evidence>
<dbReference type="Pfam" id="PF01638">
    <property type="entry name" value="HxlR"/>
    <property type="match status" value="1"/>
</dbReference>
<dbReference type="Gene3D" id="1.10.10.10">
    <property type="entry name" value="Winged helix-like DNA-binding domain superfamily/Winged helix DNA-binding domain"/>
    <property type="match status" value="1"/>
</dbReference>
<dbReference type="GO" id="GO:0003677">
    <property type="term" value="F:DNA binding"/>
    <property type="evidence" value="ECO:0007669"/>
    <property type="project" value="UniProtKB-KW"/>
</dbReference>
<dbReference type="InterPro" id="IPR036390">
    <property type="entry name" value="WH_DNA-bd_sf"/>
</dbReference>
<dbReference type="PROSITE" id="PS51118">
    <property type="entry name" value="HTH_HXLR"/>
    <property type="match status" value="1"/>
</dbReference>
<keyword evidence="1" id="KW-0805">Transcription regulation</keyword>
<dbReference type="InterPro" id="IPR002577">
    <property type="entry name" value="HTH_HxlR"/>
</dbReference>
<dbReference type="OrthoDB" id="9791143at2"/>
<dbReference type="RefSeq" id="WP_121134633.1">
    <property type="nucleotide sequence ID" value="NZ_JBHUFK010000049.1"/>
</dbReference>
<dbReference type="PANTHER" id="PTHR33204:SF29">
    <property type="entry name" value="TRANSCRIPTIONAL REGULATOR"/>
    <property type="match status" value="1"/>
</dbReference>
<evidence type="ECO:0000256" key="1">
    <source>
        <dbReference type="ARBA" id="ARBA00023015"/>
    </source>
</evidence>
<evidence type="ECO:0000256" key="2">
    <source>
        <dbReference type="ARBA" id="ARBA00023125"/>
    </source>
</evidence>
<dbReference type="EMBL" id="RBZO01000052">
    <property type="protein sequence ID" value="RKQ11950.1"/>
    <property type="molecule type" value="Genomic_DNA"/>
</dbReference>
<name>A0A494YRF6_9BACI</name>
<evidence type="ECO:0000256" key="3">
    <source>
        <dbReference type="ARBA" id="ARBA00023163"/>
    </source>
</evidence>
<protein>
    <submittedName>
        <fullName evidence="5">Transcriptional regulator</fullName>
    </submittedName>
</protein>
<accession>A0A494YRF6</accession>
<dbReference type="Proteomes" id="UP000281813">
    <property type="component" value="Unassembled WGS sequence"/>
</dbReference>
<keyword evidence="6" id="KW-1185">Reference proteome</keyword>
<dbReference type="InterPro" id="IPR036388">
    <property type="entry name" value="WH-like_DNA-bd_sf"/>
</dbReference>
<evidence type="ECO:0000259" key="4">
    <source>
        <dbReference type="PROSITE" id="PS51118"/>
    </source>
</evidence>
<proteinExistence type="predicted"/>
<feature type="domain" description="HTH hxlR-type" evidence="4">
    <location>
        <begin position="8"/>
        <end position="106"/>
    </location>
</feature>
<sequence>MKGNHYNIPVEATLEVIGGKWKVLILCHLKNKKMRFSELQKSIPQITKKMLTQQLRELENDGIINRYVYQQVPPKVEYSLSDIGETLREVLDIMCAWGEKRINNQA</sequence>
<dbReference type="PANTHER" id="PTHR33204">
    <property type="entry name" value="TRANSCRIPTIONAL REGULATOR, MARR FAMILY"/>
    <property type="match status" value="1"/>
</dbReference>
<comment type="caution">
    <text evidence="5">The sequence shown here is derived from an EMBL/GenBank/DDBJ whole genome shotgun (WGS) entry which is preliminary data.</text>
</comment>
<keyword evidence="3" id="KW-0804">Transcription</keyword>
<dbReference type="AlphaFoldDB" id="A0A494YRF6"/>
<dbReference type="CDD" id="cd00090">
    <property type="entry name" value="HTH_ARSR"/>
    <property type="match status" value="1"/>
</dbReference>
<dbReference type="InterPro" id="IPR011991">
    <property type="entry name" value="ArsR-like_HTH"/>
</dbReference>
<evidence type="ECO:0000313" key="6">
    <source>
        <dbReference type="Proteomes" id="UP000281813"/>
    </source>
</evidence>
<gene>
    <name evidence="5" type="ORF">D8M05_19120</name>
</gene>
<dbReference type="SUPFAM" id="SSF46785">
    <property type="entry name" value="Winged helix' DNA-binding domain"/>
    <property type="match status" value="1"/>
</dbReference>
<organism evidence="5 6">
    <name type="scientific">Oceanobacillus bengalensis</name>
    <dbReference type="NCBI Taxonomy" id="1435466"/>
    <lineage>
        <taxon>Bacteria</taxon>
        <taxon>Bacillati</taxon>
        <taxon>Bacillota</taxon>
        <taxon>Bacilli</taxon>
        <taxon>Bacillales</taxon>
        <taxon>Bacillaceae</taxon>
        <taxon>Oceanobacillus</taxon>
    </lineage>
</organism>
<keyword evidence="2" id="KW-0238">DNA-binding</keyword>